<organism evidence="2 3">
    <name type="scientific">Bryocella elongata</name>
    <dbReference type="NCBI Taxonomy" id="863522"/>
    <lineage>
        <taxon>Bacteria</taxon>
        <taxon>Pseudomonadati</taxon>
        <taxon>Acidobacteriota</taxon>
        <taxon>Terriglobia</taxon>
        <taxon>Terriglobales</taxon>
        <taxon>Acidobacteriaceae</taxon>
        <taxon>Bryocella</taxon>
    </lineage>
</organism>
<dbReference type="InterPro" id="IPR002347">
    <property type="entry name" value="SDR_fam"/>
</dbReference>
<proteinExistence type="predicted"/>
<sequence>MAQKWTAAQMPSQAGKTAIVTGANSGIGFQAAAELAAHGAHVLLAVRSLPKGEEAAARIRAATPTASVEVVSLDVASLASVRAFAESFLASDRGLDLLINNAGVMALAKRELTADGFERQFATNHLGHFALTGLLLPALEKATAARVVTVASLAHRNGKFELDNLQGEKKYVPWDVYGMTKLANVLFASELERRARKSGLTLRSLAVHPGIARTQIFQNGPGMGDIKGIITRLFAPLMTQDDARGALPTLYAATNPAALGGQYIGPDGMGELKGWPKVVEPRENGKDPVAAKQLWEASEKLTGVHYLD</sequence>
<dbReference type="Pfam" id="PF00106">
    <property type="entry name" value="adh_short"/>
    <property type="match status" value="1"/>
</dbReference>
<dbReference type="RefSeq" id="WP_103933134.1">
    <property type="nucleotide sequence ID" value="NZ_FNVA01000003.1"/>
</dbReference>
<dbReference type="PANTHER" id="PTHR43157">
    <property type="entry name" value="PHOSPHATIDYLINOSITOL-GLYCAN BIOSYNTHESIS CLASS F PROTEIN-RELATED"/>
    <property type="match status" value="1"/>
</dbReference>
<dbReference type="SUPFAM" id="SSF51735">
    <property type="entry name" value="NAD(P)-binding Rossmann-fold domains"/>
    <property type="match status" value="1"/>
</dbReference>
<keyword evidence="3" id="KW-1185">Reference proteome</keyword>
<dbReference type="Gene3D" id="3.40.50.720">
    <property type="entry name" value="NAD(P)-binding Rossmann-like Domain"/>
    <property type="match status" value="1"/>
</dbReference>
<accession>A0A1H5YFF3</accession>
<evidence type="ECO:0000256" key="1">
    <source>
        <dbReference type="ARBA" id="ARBA00023002"/>
    </source>
</evidence>
<gene>
    <name evidence="2" type="ORF">SAMN05421819_2267</name>
</gene>
<dbReference type="Proteomes" id="UP000236728">
    <property type="component" value="Unassembled WGS sequence"/>
</dbReference>
<dbReference type="NCBIfam" id="NF004513">
    <property type="entry name" value="PRK05854.1"/>
    <property type="match status" value="1"/>
</dbReference>
<protein>
    <submittedName>
        <fullName evidence="2">NADP-dependent 3-hydroxy acid dehydrogenase YdfG</fullName>
    </submittedName>
</protein>
<dbReference type="EMBL" id="FNVA01000003">
    <property type="protein sequence ID" value="SEG22425.1"/>
    <property type="molecule type" value="Genomic_DNA"/>
</dbReference>
<dbReference type="PANTHER" id="PTHR43157:SF31">
    <property type="entry name" value="PHOSPHATIDYLINOSITOL-GLYCAN BIOSYNTHESIS CLASS F PROTEIN"/>
    <property type="match status" value="1"/>
</dbReference>
<reference evidence="2 3" key="1">
    <citation type="submission" date="2016-10" db="EMBL/GenBank/DDBJ databases">
        <authorList>
            <person name="de Groot N.N."/>
        </authorList>
    </citation>
    <scope>NUCLEOTIDE SEQUENCE [LARGE SCALE GENOMIC DNA]</scope>
    <source>
        <strain evidence="2 3">DSM 22489</strain>
    </source>
</reference>
<keyword evidence="1" id="KW-0560">Oxidoreductase</keyword>
<dbReference type="AlphaFoldDB" id="A0A1H5YFF3"/>
<dbReference type="GO" id="GO:0016491">
    <property type="term" value="F:oxidoreductase activity"/>
    <property type="evidence" value="ECO:0007669"/>
    <property type="project" value="UniProtKB-KW"/>
</dbReference>
<dbReference type="PRINTS" id="PR00081">
    <property type="entry name" value="GDHRDH"/>
</dbReference>
<dbReference type="CDD" id="cd05327">
    <property type="entry name" value="retinol-DH_like_SDR_c_like"/>
    <property type="match status" value="1"/>
</dbReference>
<dbReference type="NCBIfam" id="NF004846">
    <property type="entry name" value="PRK06197.1"/>
    <property type="match status" value="1"/>
</dbReference>
<dbReference type="OrthoDB" id="9809821at2"/>
<dbReference type="InterPro" id="IPR036291">
    <property type="entry name" value="NAD(P)-bd_dom_sf"/>
</dbReference>
<name>A0A1H5YFF3_9BACT</name>
<evidence type="ECO:0000313" key="2">
    <source>
        <dbReference type="EMBL" id="SEG22425.1"/>
    </source>
</evidence>
<evidence type="ECO:0000313" key="3">
    <source>
        <dbReference type="Proteomes" id="UP000236728"/>
    </source>
</evidence>